<dbReference type="GO" id="GO:0006281">
    <property type="term" value="P:DNA repair"/>
    <property type="evidence" value="ECO:0007669"/>
    <property type="project" value="UniProtKB-ARBA"/>
</dbReference>
<evidence type="ECO:0000256" key="2">
    <source>
        <dbReference type="ARBA" id="ARBA00022759"/>
    </source>
</evidence>
<dbReference type="InterPro" id="IPR011335">
    <property type="entry name" value="Restrct_endonuc-II-like"/>
</dbReference>
<dbReference type="AlphaFoldDB" id="A0A2B4RDI9"/>
<gene>
    <name evidence="8" type="ORF">AWC38_SpisGene21436</name>
</gene>
<dbReference type="PROSITE" id="PS50800">
    <property type="entry name" value="SAP"/>
    <property type="match status" value="1"/>
</dbReference>
<keyword evidence="2" id="KW-0255">Endonuclease</keyword>
<dbReference type="CDD" id="cd22343">
    <property type="entry name" value="PDDEXK_lambda_exonuclease-like"/>
    <property type="match status" value="1"/>
</dbReference>
<keyword evidence="5" id="KW-0175">Coiled coil</keyword>
<dbReference type="SUPFAM" id="SSF48452">
    <property type="entry name" value="TPR-like"/>
    <property type="match status" value="1"/>
</dbReference>
<reference evidence="9" key="1">
    <citation type="journal article" date="2017" name="bioRxiv">
        <title>Comparative analysis of the genomes of Stylophora pistillata and Acropora digitifera provides evidence for extensive differences between species of corals.</title>
        <authorList>
            <person name="Voolstra C.R."/>
            <person name="Li Y."/>
            <person name="Liew Y.J."/>
            <person name="Baumgarten S."/>
            <person name="Zoccola D."/>
            <person name="Flot J.-F."/>
            <person name="Tambutte S."/>
            <person name="Allemand D."/>
            <person name="Aranda M."/>
        </authorList>
    </citation>
    <scope>NUCLEOTIDE SEQUENCE [LARGE SCALE GENOMIC DNA]</scope>
</reference>
<dbReference type="SMART" id="SM00513">
    <property type="entry name" value="SAP"/>
    <property type="match status" value="1"/>
</dbReference>
<evidence type="ECO:0000259" key="7">
    <source>
        <dbReference type="PROSITE" id="PS50800"/>
    </source>
</evidence>
<evidence type="ECO:0000256" key="6">
    <source>
        <dbReference type="SAM" id="MobiDB-lite"/>
    </source>
</evidence>
<feature type="domain" description="SAP" evidence="7">
    <location>
        <begin position="632"/>
        <end position="666"/>
    </location>
</feature>
<dbReference type="SUPFAM" id="SSF52540">
    <property type="entry name" value="P-loop containing nucleoside triphosphate hydrolases"/>
    <property type="match status" value="1"/>
</dbReference>
<dbReference type="GO" id="GO:0004519">
    <property type="term" value="F:endonuclease activity"/>
    <property type="evidence" value="ECO:0007669"/>
    <property type="project" value="UniProtKB-KW"/>
</dbReference>
<proteinExistence type="predicted"/>
<name>A0A2B4RDI9_STYPI</name>
<sequence>MTSFPTSSGLCGPSVTDLSEEKTNGTGLTRLLKSGKDSEFSSCLPDNMSEEHIIGRGEQIQDIKDKVQSGTVSVIQITGGPGFGKTIVAKRVACELAKAENQRTVLFCSLLSRTTFNEAIMEMINSCRKGVNTQVPENPGQWLKDWSKQIQNQVTFVLDNADRVIESKDCESFLNFLRDVQNVQELSKAERIVELCGCVPLAHCIVGSLLSDYTEETLIKNLEKEPLAVLEDDQPVRVVELLCLLGHECRKKDQKNYARFLSDKKDAEEEKRIEKETQTALDVNSASLGDLHPERAATLLLSGTIAKRCPCRPSFVSGWEPEVEDNLTICIEHYEAATEIFNDLVEGGGKESILTLKNCAICNQKRGNFDEAMNLFIKAEQVAERELEENHDWKVSIKTTWAILHDEMESTDKAKEMMLEGLLMAKKINLSMENMGNKDAIRPFINRYPKEFPETEFPSPVDLNAAEAVRDACLNPKTSSVSILPLKGNHVLEERELHSVIEDAEKIHRENLIEFRERPLSEIYFRNSHARFLREKKDLGYDETVQEETEIAMKVSAKQPSNHPETVQFAGNKTKKGLGLKLRSQSMHGLFGWTEIKMASIANDSKLSETKEEGFILTEDDIPGAVLQNRNVEACSVVQLKRWLICRGAKTSGKKSALVSRLKHYVENGLDKKYLRDPDNGANIMKKKADLGLLDKREPQTNGKFPKEGFNSDLNALPKVSFGTIWRYMIDSVDSKKQLSTAKPLVKGFNFYKSGNVHSIHHLKESGKHFIKSQVLPSMKKNLIYQCQIVMSSIGGVLKAYCGCPAGIDGRCNHVSATLFALAEYCKEREKISIESCTSKPCKWNIPRKRKGPLSPISAMSFHKHDYSKQVKTDRTPNIKKGKDVRAIHQREWSDAKVNNMLQTIKDYQTKSGNIVGWSHILPQEVKEEDTIVSPLKVLPPSLREISEKCKEIEKKLNLEEKEITKVEQKTRGQSEDKLWNYHRKCRITASKCYRVASLKPTTSPTKALADVLQYNKQYQSFAMNQGLEKEEEIERLYVTSKHNSGYRNLSVEPCGLFISQSHGFLAATPDGLVSDPHVSQPLGLLEMKLIQLNDSESLRQGLLQRRICKDCGDNHLKMNTGHKYFYQIQQQMFVTQRKWTDFVVKGSTGNELYIERVNFNSEFWESVLPKLCNFFQLQVLPEMSYPRVKYGLARCQLRFE</sequence>
<dbReference type="InterPro" id="IPR011990">
    <property type="entry name" value="TPR-like_helical_dom_sf"/>
</dbReference>
<organism evidence="8 9">
    <name type="scientific">Stylophora pistillata</name>
    <name type="common">Smooth cauliflower coral</name>
    <dbReference type="NCBI Taxonomy" id="50429"/>
    <lineage>
        <taxon>Eukaryota</taxon>
        <taxon>Metazoa</taxon>
        <taxon>Cnidaria</taxon>
        <taxon>Anthozoa</taxon>
        <taxon>Hexacorallia</taxon>
        <taxon>Scleractinia</taxon>
        <taxon>Astrocoeniina</taxon>
        <taxon>Pocilloporidae</taxon>
        <taxon>Stylophora</taxon>
    </lineage>
</organism>
<dbReference type="InterPro" id="IPR049945">
    <property type="entry name" value="AAA_22"/>
</dbReference>
<keyword evidence="1" id="KW-0540">Nuclease</keyword>
<dbReference type="Pfam" id="PF13401">
    <property type="entry name" value="AAA_22"/>
    <property type="match status" value="1"/>
</dbReference>
<dbReference type="GO" id="GO:0016887">
    <property type="term" value="F:ATP hydrolysis activity"/>
    <property type="evidence" value="ECO:0007669"/>
    <property type="project" value="InterPro"/>
</dbReference>
<dbReference type="PANTHER" id="PTHR47526:SF3">
    <property type="entry name" value="PHD-TYPE DOMAIN-CONTAINING PROTEIN"/>
    <property type="match status" value="1"/>
</dbReference>
<dbReference type="Gene3D" id="3.90.320.10">
    <property type="match status" value="1"/>
</dbReference>
<evidence type="ECO:0000313" key="8">
    <source>
        <dbReference type="EMBL" id="PFX14407.1"/>
    </source>
</evidence>
<dbReference type="InterPro" id="IPR034720">
    <property type="entry name" value="Viral_alk_exo"/>
</dbReference>
<dbReference type="Proteomes" id="UP000225706">
    <property type="component" value="Unassembled WGS sequence"/>
</dbReference>
<dbReference type="GO" id="GO:0004527">
    <property type="term" value="F:exonuclease activity"/>
    <property type="evidence" value="ECO:0007669"/>
    <property type="project" value="UniProtKB-KW"/>
</dbReference>
<evidence type="ECO:0000313" key="9">
    <source>
        <dbReference type="Proteomes" id="UP000225706"/>
    </source>
</evidence>
<keyword evidence="3" id="KW-0378">Hydrolase</keyword>
<dbReference type="Gene3D" id="3.40.50.300">
    <property type="entry name" value="P-loop containing nucleotide triphosphate hydrolases"/>
    <property type="match status" value="1"/>
</dbReference>
<feature type="region of interest" description="Disordered" evidence="6">
    <location>
        <begin position="1"/>
        <end position="23"/>
    </location>
</feature>
<evidence type="ECO:0000256" key="1">
    <source>
        <dbReference type="ARBA" id="ARBA00022722"/>
    </source>
</evidence>
<keyword evidence="4" id="KW-0269">Exonuclease</keyword>
<dbReference type="InterPro" id="IPR027417">
    <property type="entry name" value="P-loop_NTPase"/>
</dbReference>
<dbReference type="SUPFAM" id="SSF68906">
    <property type="entry name" value="SAP domain"/>
    <property type="match status" value="1"/>
</dbReference>
<evidence type="ECO:0000256" key="4">
    <source>
        <dbReference type="ARBA" id="ARBA00022839"/>
    </source>
</evidence>
<dbReference type="Pfam" id="PF01771">
    <property type="entry name" value="Viral_alk_exo"/>
    <property type="match status" value="1"/>
</dbReference>
<accession>A0A2B4RDI9</accession>
<feature type="coiled-coil region" evidence="5">
    <location>
        <begin position="943"/>
        <end position="970"/>
    </location>
</feature>
<dbReference type="SUPFAM" id="SSF52980">
    <property type="entry name" value="Restriction endonuclease-like"/>
    <property type="match status" value="1"/>
</dbReference>
<evidence type="ECO:0000256" key="5">
    <source>
        <dbReference type="SAM" id="Coils"/>
    </source>
</evidence>
<dbReference type="Gene3D" id="1.10.720.30">
    <property type="entry name" value="SAP domain"/>
    <property type="match status" value="1"/>
</dbReference>
<dbReference type="Gene3D" id="1.25.40.10">
    <property type="entry name" value="Tetratricopeptide repeat domain"/>
    <property type="match status" value="1"/>
</dbReference>
<dbReference type="InterPro" id="IPR003034">
    <property type="entry name" value="SAP_dom"/>
</dbReference>
<dbReference type="Pfam" id="PF02037">
    <property type="entry name" value="SAP"/>
    <property type="match status" value="1"/>
</dbReference>
<dbReference type="EMBL" id="LSMT01000784">
    <property type="protein sequence ID" value="PFX14407.1"/>
    <property type="molecule type" value="Genomic_DNA"/>
</dbReference>
<dbReference type="OrthoDB" id="5950252at2759"/>
<protein>
    <recommendedName>
        <fullName evidence="7">SAP domain-containing protein</fullName>
    </recommendedName>
</protein>
<keyword evidence="9" id="KW-1185">Reference proteome</keyword>
<dbReference type="InterPro" id="IPR011604">
    <property type="entry name" value="PDDEXK-like_dom_sf"/>
</dbReference>
<dbReference type="InterPro" id="IPR036361">
    <property type="entry name" value="SAP_dom_sf"/>
</dbReference>
<comment type="caution">
    <text evidence="8">The sequence shown here is derived from an EMBL/GenBank/DDBJ whole genome shotgun (WGS) entry which is preliminary data.</text>
</comment>
<evidence type="ECO:0000256" key="3">
    <source>
        <dbReference type="ARBA" id="ARBA00022801"/>
    </source>
</evidence>
<dbReference type="PANTHER" id="PTHR47526">
    <property type="entry name" value="ATP-DEPENDENT DNA HELICASE"/>
    <property type="match status" value="1"/>
</dbReference>